<keyword evidence="1" id="KW-1133">Transmembrane helix</keyword>
<keyword evidence="1" id="KW-0812">Transmembrane</keyword>
<sequence>MSRSDDLTPWPTVFLILGSIGLFILLMMYAPEWFAPLLLLGGLTYTARKWRRGNREGAKQVLFSLAVWMYLLRDSWALLFGWGK</sequence>
<dbReference type="RefSeq" id="WP_092263648.1">
    <property type="nucleotide sequence ID" value="NZ_FNZA01000003.1"/>
</dbReference>
<proteinExistence type="predicted"/>
<evidence type="ECO:0000256" key="1">
    <source>
        <dbReference type="SAM" id="Phobius"/>
    </source>
</evidence>
<keyword evidence="1" id="KW-0472">Membrane</keyword>
<dbReference type="Proteomes" id="UP000199223">
    <property type="component" value="Unassembled WGS sequence"/>
</dbReference>
<keyword evidence="3" id="KW-1185">Reference proteome</keyword>
<gene>
    <name evidence="2" type="ORF">SAMN04488058_103123</name>
</gene>
<evidence type="ECO:0000313" key="2">
    <source>
        <dbReference type="EMBL" id="SEJ02313.1"/>
    </source>
</evidence>
<dbReference type="AlphaFoldDB" id="A0A1H6VCK4"/>
<evidence type="ECO:0000313" key="3">
    <source>
        <dbReference type="Proteomes" id="UP000199223"/>
    </source>
</evidence>
<feature type="transmembrane region" description="Helical" evidence="1">
    <location>
        <begin position="12"/>
        <end position="40"/>
    </location>
</feature>
<reference evidence="3" key="1">
    <citation type="submission" date="2016-10" db="EMBL/GenBank/DDBJ databases">
        <authorList>
            <person name="Varghese N."/>
            <person name="Submissions S."/>
        </authorList>
    </citation>
    <scope>NUCLEOTIDE SEQUENCE [LARGE SCALE GENOMIC DNA]</scope>
    <source>
        <strain evidence="3">CGMCC 1.10218</strain>
    </source>
</reference>
<dbReference type="EMBL" id="FNZA01000003">
    <property type="protein sequence ID" value="SEJ02313.1"/>
    <property type="molecule type" value="Genomic_DNA"/>
</dbReference>
<name>A0A1H6VCK4_9DEIO</name>
<organism evidence="2 3">
    <name type="scientific">Deinococcus reticulitermitis</name>
    <dbReference type="NCBI Taxonomy" id="856736"/>
    <lineage>
        <taxon>Bacteria</taxon>
        <taxon>Thermotogati</taxon>
        <taxon>Deinococcota</taxon>
        <taxon>Deinococci</taxon>
        <taxon>Deinococcales</taxon>
        <taxon>Deinococcaceae</taxon>
        <taxon>Deinococcus</taxon>
    </lineage>
</organism>
<accession>A0A1H6VCK4</accession>
<feature type="transmembrane region" description="Helical" evidence="1">
    <location>
        <begin position="61"/>
        <end position="82"/>
    </location>
</feature>
<protein>
    <submittedName>
        <fullName evidence="2">Uncharacterized protein</fullName>
    </submittedName>
</protein>